<evidence type="ECO:0000313" key="2">
    <source>
        <dbReference type="EMBL" id="SFP10870.1"/>
    </source>
</evidence>
<evidence type="ECO:0000313" key="3">
    <source>
        <dbReference type="Proteomes" id="UP000199356"/>
    </source>
</evidence>
<name>A0A1I5MMW4_9RHOB</name>
<feature type="domain" description="Bro-N" evidence="1">
    <location>
        <begin position="1"/>
        <end position="85"/>
    </location>
</feature>
<gene>
    <name evidence="2" type="ORF">SAMN04488047_102337</name>
</gene>
<dbReference type="PROSITE" id="PS51750">
    <property type="entry name" value="BRO_N"/>
    <property type="match status" value="1"/>
</dbReference>
<dbReference type="InterPro" id="IPR003497">
    <property type="entry name" value="BRO_N_domain"/>
</dbReference>
<dbReference type="Pfam" id="PF02498">
    <property type="entry name" value="Bro-N"/>
    <property type="match status" value="1"/>
</dbReference>
<proteinExistence type="predicted"/>
<accession>A0A1I5MMW4</accession>
<dbReference type="AlphaFoldDB" id="A0A1I5MMW4"/>
<dbReference type="STRING" id="441119.SAMN04488047_102337"/>
<keyword evidence="3" id="KW-1185">Reference proteome</keyword>
<evidence type="ECO:0000259" key="1">
    <source>
        <dbReference type="PROSITE" id="PS51750"/>
    </source>
</evidence>
<dbReference type="Proteomes" id="UP000199356">
    <property type="component" value="Unassembled WGS sequence"/>
</dbReference>
<sequence>MCEALDIRNPSNAVKHGCNPDHYPQVRKSEVSTRDTISLSFPNRGMLCVSEAGIYDLINQSRKPAAIAFRKWVNGTVLPRLRENGSYVVGEEKVEDGSATLDELELFHKAITTATSRIETLTEKLKQRTEKLTEARSAWPPRVSAALAEQARRWHEGHEGIRGLTMKTLATTIAIVLTAAPALAQDDEAMVPVIIKAPETDAAKLDHMRYGCVTNGGVLMMGANNRGVVFCVNMQALIPMPGEYPVMERED</sequence>
<reference evidence="2 3" key="1">
    <citation type="submission" date="2016-10" db="EMBL/GenBank/DDBJ databases">
        <authorList>
            <person name="de Groot N.N."/>
        </authorList>
    </citation>
    <scope>NUCLEOTIDE SEQUENCE [LARGE SCALE GENOMIC DNA]</scope>
    <source>
        <strain evidence="2 3">DSM 19547</strain>
    </source>
</reference>
<organism evidence="2 3">
    <name type="scientific">Tranquillimonas alkanivorans</name>
    <dbReference type="NCBI Taxonomy" id="441119"/>
    <lineage>
        <taxon>Bacteria</taxon>
        <taxon>Pseudomonadati</taxon>
        <taxon>Pseudomonadota</taxon>
        <taxon>Alphaproteobacteria</taxon>
        <taxon>Rhodobacterales</taxon>
        <taxon>Roseobacteraceae</taxon>
        <taxon>Tranquillimonas</taxon>
    </lineage>
</organism>
<dbReference type="EMBL" id="FOXA01000002">
    <property type="protein sequence ID" value="SFP10870.1"/>
    <property type="molecule type" value="Genomic_DNA"/>
</dbReference>
<protein>
    <submittedName>
        <fullName evidence="2">BRO family, N-terminal domain</fullName>
    </submittedName>
</protein>
<dbReference type="SMART" id="SM01040">
    <property type="entry name" value="Bro-N"/>
    <property type="match status" value="1"/>
</dbReference>